<feature type="transmembrane region" description="Helical" evidence="1">
    <location>
        <begin position="61"/>
        <end position="81"/>
    </location>
</feature>
<keyword evidence="3" id="KW-1185">Reference proteome</keyword>
<gene>
    <name evidence="2" type="ORF">LAESUDRAFT_811401</name>
</gene>
<feature type="transmembrane region" description="Helical" evidence="1">
    <location>
        <begin position="26"/>
        <end position="49"/>
    </location>
</feature>
<feature type="transmembrane region" description="Helical" evidence="1">
    <location>
        <begin position="220"/>
        <end position="246"/>
    </location>
</feature>
<name>A0A165FE31_9APHY</name>
<dbReference type="OrthoDB" id="3357408at2759"/>
<dbReference type="RefSeq" id="XP_040766571.1">
    <property type="nucleotide sequence ID" value="XM_040914308.1"/>
</dbReference>
<keyword evidence="1" id="KW-1133">Transmembrane helix</keyword>
<evidence type="ECO:0000313" key="3">
    <source>
        <dbReference type="Proteomes" id="UP000076871"/>
    </source>
</evidence>
<reference evidence="2 3" key="1">
    <citation type="journal article" date="2016" name="Mol. Biol. Evol.">
        <title>Comparative Genomics of Early-Diverging Mushroom-Forming Fungi Provides Insights into the Origins of Lignocellulose Decay Capabilities.</title>
        <authorList>
            <person name="Nagy L.G."/>
            <person name="Riley R."/>
            <person name="Tritt A."/>
            <person name="Adam C."/>
            <person name="Daum C."/>
            <person name="Floudas D."/>
            <person name="Sun H."/>
            <person name="Yadav J.S."/>
            <person name="Pangilinan J."/>
            <person name="Larsson K.H."/>
            <person name="Matsuura K."/>
            <person name="Barry K."/>
            <person name="Labutti K."/>
            <person name="Kuo R."/>
            <person name="Ohm R.A."/>
            <person name="Bhattacharya S.S."/>
            <person name="Shirouzu T."/>
            <person name="Yoshinaga Y."/>
            <person name="Martin F.M."/>
            <person name="Grigoriev I.V."/>
            <person name="Hibbett D.S."/>
        </authorList>
    </citation>
    <scope>NUCLEOTIDE SEQUENCE [LARGE SCALE GENOMIC DNA]</scope>
    <source>
        <strain evidence="2 3">93-53</strain>
    </source>
</reference>
<keyword evidence="1" id="KW-0472">Membrane</keyword>
<dbReference type="GeneID" id="63831335"/>
<proteinExistence type="predicted"/>
<organism evidence="2 3">
    <name type="scientific">Laetiporus sulphureus 93-53</name>
    <dbReference type="NCBI Taxonomy" id="1314785"/>
    <lineage>
        <taxon>Eukaryota</taxon>
        <taxon>Fungi</taxon>
        <taxon>Dikarya</taxon>
        <taxon>Basidiomycota</taxon>
        <taxon>Agaricomycotina</taxon>
        <taxon>Agaricomycetes</taxon>
        <taxon>Polyporales</taxon>
        <taxon>Laetiporus</taxon>
    </lineage>
</organism>
<dbReference type="InParanoid" id="A0A165FE31"/>
<evidence type="ECO:0008006" key="4">
    <source>
        <dbReference type="Google" id="ProtNLM"/>
    </source>
</evidence>
<sequence length="371" mass="40907">MNIIKQNKALCSGWGKIVRFDVINLVFIWVSTLLYGLNIVFFAVSLYILASKSSNGGKPYVLLLSSTFIFVLATIHIGMSLAQLLQAFTDESVTSAPDGSIIYWFDIILPVAQAKFYIQVFADSVQNWVLIWRFYVVWGRNWKMLVIPSIIELVHLILGIVDTSRTDRGHDSTPLDILQFSCCTAVNIICTLGIVVRLWNASRSSPLGGVWISSRKGEDYYLHTIFIVLESGALFTIFSMFTLVIYCIQTPTSDAIIEGAFDVNVQVALLAPLLILLRAHFGVSHGLWKSQGKAKHGPSSNRMDGRTVQLESFGRTSRDQANSVYCVRPTTSSITDVADEVKYNSGAVGSDHALYLGQGTHPPNVESGSAV</sequence>
<evidence type="ECO:0000256" key="1">
    <source>
        <dbReference type="SAM" id="Phobius"/>
    </source>
</evidence>
<dbReference type="EMBL" id="KV427614">
    <property type="protein sequence ID" value="KZT08831.1"/>
    <property type="molecule type" value="Genomic_DNA"/>
</dbReference>
<accession>A0A165FE31</accession>
<dbReference type="Proteomes" id="UP000076871">
    <property type="component" value="Unassembled WGS sequence"/>
</dbReference>
<dbReference type="AlphaFoldDB" id="A0A165FE31"/>
<feature type="transmembrane region" description="Helical" evidence="1">
    <location>
        <begin position="142"/>
        <end position="161"/>
    </location>
</feature>
<feature type="transmembrane region" description="Helical" evidence="1">
    <location>
        <begin position="177"/>
        <end position="199"/>
    </location>
</feature>
<keyword evidence="1" id="KW-0812">Transmembrane</keyword>
<evidence type="ECO:0000313" key="2">
    <source>
        <dbReference type="EMBL" id="KZT08831.1"/>
    </source>
</evidence>
<protein>
    <recommendedName>
        <fullName evidence="4">Family A G protein-coupled receptor-like protein</fullName>
    </recommendedName>
</protein>